<dbReference type="Proteomes" id="UP000805841">
    <property type="component" value="Unassembled WGS sequence"/>
</dbReference>
<comment type="caution">
    <text evidence="5">The sequence shown here is derived from an EMBL/GenBank/DDBJ whole genome shotgun (WGS) entry which is preliminary data.</text>
</comment>
<evidence type="ECO:0000256" key="2">
    <source>
        <dbReference type="PROSITE-ProRule" id="PRU10007"/>
    </source>
</evidence>
<protein>
    <submittedName>
        <fullName evidence="5">Aldehyde dehydrogenase family protein</fullName>
    </submittedName>
</protein>
<name>A0ABR7Z5G6_9PSED</name>
<gene>
    <name evidence="5" type="ORF">HAQ05_18085</name>
</gene>
<evidence type="ECO:0000259" key="4">
    <source>
        <dbReference type="Pfam" id="PF00171"/>
    </source>
</evidence>
<dbReference type="InterPro" id="IPR016162">
    <property type="entry name" value="Ald_DH_N"/>
</dbReference>
<organism evidence="5 6">
    <name type="scientific">Pseudomonas typographi</name>
    <dbReference type="NCBI Taxonomy" id="2715964"/>
    <lineage>
        <taxon>Bacteria</taxon>
        <taxon>Pseudomonadati</taxon>
        <taxon>Pseudomonadota</taxon>
        <taxon>Gammaproteobacteria</taxon>
        <taxon>Pseudomonadales</taxon>
        <taxon>Pseudomonadaceae</taxon>
        <taxon>Pseudomonas</taxon>
    </lineage>
</organism>
<evidence type="ECO:0000256" key="1">
    <source>
        <dbReference type="ARBA" id="ARBA00023002"/>
    </source>
</evidence>
<sequence>MIDLTRVAPLLNEGARQFLGSAQPMLIGEQWCNADSGELIDVFDPATGTLLSQVPAGGASDVDRAVTAARQALAGPWGQMTGLERGKLITRFAQRLEALADELAQIEAIDCGKAVTHARYVDVPLTANTYHYMAGWASKVAGATVGLSSPGNAHAFTLREPIGVVAQIVPWNFPLVLTAYKLAPILATGCTTIIKPAEQTPLSTLRLAQIALEVGFPPGVINVVTGYGAAAGAALAAHPGVDKIAFTGSTEVGKQVARTALDSVKRVTLELGGKSPMVVFADADLDHAIPALAQAIFFHQGQVCTAGSRLLVHRSIHDRVIEGIIRQAGLLKMGHGLEPETTLGPLISKRQLDRVRHYIEQGQRDGADVISTGLETAESGYFVQPTLLVGASPESAVMREEIFGPVLCVTSFGDEGLHDIARQANDTPFGLSASVWTHDLSTAHTMAKLIKAGSVWVNAHHCFDPALPFGGFKQSGFGREQGAEAIHTFTEVKSVCMKL</sequence>
<dbReference type="InterPro" id="IPR015590">
    <property type="entry name" value="Aldehyde_DH_dom"/>
</dbReference>
<evidence type="ECO:0000313" key="5">
    <source>
        <dbReference type="EMBL" id="MBD1600603.1"/>
    </source>
</evidence>
<evidence type="ECO:0000313" key="6">
    <source>
        <dbReference type="Proteomes" id="UP000805841"/>
    </source>
</evidence>
<accession>A0ABR7Z5G6</accession>
<dbReference type="Gene3D" id="3.40.605.10">
    <property type="entry name" value="Aldehyde Dehydrogenase, Chain A, domain 1"/>
    <property type="match status" value="1"/>
</dbReference>
<dbReference type="InterPro" id="IPR016161">
    <property type="entry name" value="Ald_DH/histidinol_DH"/>
</dbReference>
<reference evidence="5 6" key="1">
    <citation type="journal article" date="2020" name="Insects">
        <title>Bacteria Belonging to Pseudomonas typographi sp. nov. from the Bark Beetle Ips typographus Have Genomic Potential to Aid in the Host Ecology.</title>
        <authorList>
            <person name="Peral-Aranega E."/>
            <person name="Saati-Santamaria Z."/>
            <person name="Kolarik M."/>
            <person name="Rivas R."/>
            <person name="Garcia-Fraile P."/>
        </authorList>
    </citation>
    <scope>NUCLEOTIDE SEQUENCE [LARGE SCALE GENOMIC DNA]</scope>
    <source>
        <strain evidence="5 6">CA3A</strain>
    </source>
</reference>
<proteinExistence type="inferred from homology"/>
<dbReference type="EMBL" id="JAAOCA010000023">
    <property type="protein sequence ID" value="MBD1600603.1"/>
    <property type="molecule type" value="Genomic_DNA"/>
</dbReference>
<keyword evidence="6" id="KW-1185">Reference proteome</keyword>
<feature type="active site" evidence="2">
    <location>
        <position position="270"/>
    </location>
</feature>
<dbReference type="PANTHER" id="PTHR11699">
    <property type="entry name" value="ALDEHYDE DEHYDROGENASE-RELATED"/>
    <property type="match status" value="1"/>
</dbReference>
<comment type="similarity">
    <text evidence="3">Belongs to the aldehyde dehydrogenase family.</text>
</comment>
<dbReference type="InterPro" id="IPR016163">
    <property type="entry name" value="Ald_DH_C"/>
</dbReference>
<dbReference type="InterPro" id="IPR029510">
    <property type="entry name" value="Ald_DH_CS_GLU"/>
</dbReference>
<keyword evidence="1 3" id="KW-0560">Oxidoreductase</keyword>
<feature type="domain" description="Aldehyde dehydrogenase" evidence="4">
    <location>
        <begin position="31"/>
        <end position="495"/>
    </location>
</feature>
<dbReference type="PROSITE" id="PS00070">
    <property type="entry name" value="ALDEHYDE_DEHYDR_CYS"/>
    <property type="match status" value="1"/>
</dbReference>
<dbReference type="Pfam" id="PF00171">
    <property type="entry name" value="Aldedh"/>
    <property type="match status" value="1"/>
</dbReference>
<dbReference type="SUPFAM" id="SSF53720">
    <property type="entry name" value="ALDH-like"/>
    <property type="match status" value="1"/>
</dbReference>
<dbReference type="PROSITE" id="PS00687">
    <property type="entry name" value="ALDEHYDE_DEHYDR_GLU"/>
    <property type="match status" value="1"/>
</dbReference>
<dbReference type="RefSeq" id="WP_190423037.1">
    <property type="nucleotide sequence ID" value="NZ_JAAOCA010000023.1"/>
</dbReference>
<evidence type="ECO:0000256" key="3">
    <source>
        <dbReference type="RuleBase" id="RU003345"/>
    </source>
</evidence>
<dbReference type="InterPro" id="IPR016160">
    <property type="entry name" value="Ald_DH_CS_CYS"/>
</dbReference>
<dbReference type="Gene3D" id="3.40.309.10">
    <property type="entry name" value="Aldehyde Dehydrogenase, Chain A, domain 2"/>
    <property type="match status" value="1"/>
</dbReference>